<evidence type="ECO:0000313" key="12">
    <source>
        <dbReference type="EMBL" id="EGF23691.1"/>
    </source>
</evidence>
<dbReference type="NCBIfam" id="TIGR00482">
    <property type="entry name" value="nicotinate (nicotinamide) nucleotide adenylyltransferase"/>
    <property type="match status" value="1"/>
</dbReference>
<evidence type="ECO:0000256" key="1">
    <source>
        <dbReference type="ARBA" id="ARBA00002324"/>
    </source>
</evidence>
<dbReference type="GO" id="GO:0004515">
    <property type="term" value="F:nicotinate-nucleotide adenylyltransferase activity"/>
    <property type="evidence" value="ECO:0007669"/>
    <property type="project" value="UniProtKB-UniRule"/>
</dbReference>
<dbReference type="GO" id="GO:0009435">
    <property type="term" value="P:NAD+ biosynthetic process"/>
    <property type="evidence" value="ECO:0007669"/>
    <property type="project" value="UniProtKB-UniRule"/>
</dbReference>
<evidence type="ECO:0000256" key="10">
    <source>
        <dbReference type="HAMAP-Rule" id="MF_00244"/>
    </source>
</evidence>
<evidence type="ECO:0000256" key="5">
    <source>
        <dbReference type="ARBA" id="ARBA00022695"/>
    </source>
</evidence>
<evidence type="ECO:0000259" key="11">
    <source>
        <dbReference type="Pfam" id="PF01467"/>
    </source>
</evidence>
<protein>
    <recommendedName>
        <fullName evidence="10">Probable nicotinate-nucleotide adenylyltransferase</fullName>
        <ecNumber evidence="10">2.7.7.18</ecNumber>
    </recommendedName>
    <alternativeName>
        <fullName evidence="10">Deamido-NAD(+) diphosphorylase</fullName>
    </alternativeName>
    <alternativeName>
        <fullName evidence="10">Deamido-NAD(+) pyrophosphorylase</fullName>
    </alternativeName>
    <alternativeName>
        <fullName evidence="10">Nicotinate mononucleotide adenylyltransferase</fullName>
        <shortName evidence="10">NaMN adenylyltransferase</shortName>
    </alternativeName>
</protein>
<keyword evidence="6 10" id="KW-0547">Nucleotide-binding</keyword>
<evidence type="ECO:0000313" key="13">
    <source>
        <dbReference type="Proteomes" id="UP000005947"/>
    </source>
</evidence>
<dbReference type="SUPFAM" id="SSF52374">
    <property type="entry name" value="Nucleotidylyl transferase"/>
    <property type="match status" value="1"/>
</dbReference>
<comment type="catalytic activity">
    <reaction evidence="9 10">
        <text>nicotinate beta-D-ribonucleotide + ATP + H(+) = deamido-NAD(+) + diphosphate</text>
        <dbReference type="Rhea" id="RHEA:22860"/>
        <dbReference type="ChEBI" id="CHEBI:15378"/>
        <dbReference type="ChEBI" id="CHEBI:30616"/>
        <dbReference type="ChEBI" id="CHEBI:33019"/>
        <dbReference type="ChEBI" id="CHEBI:57502"/>
        <dbReference type="ChEBI" id="CHEBI:58437"/>
        <dbReference type="EC" id="2.7.7.18"/>
    </reaction>
</comment>
<dbReference type="PANTHER" id="PTHR39321">
    <property type="entry name" value="NICOTINATE-NUCLEOTIDE ADENYLYLTRANSFERASE-RELATED"/>
    <property type="match status" value="1"/>
</dbReference>
<evidence type="ECO:0000256" key="2">
    <source>
        <dbReference type="ARBA" id="ARBA00005019"/>
    </source>
</evidence>
<evidence type="ECO:0000256" key="4">
    <source>
        <dbReference type="ARBA" id="ARBA00022679"/>
    </source>
</evidence>
<dbReference type="EMBL" id="ACGK02000001">
    <property type="protein sequence ID" value="EGF23691.1"/>
    <property type="molecule type" value="Genomic_DNA"/>
</dbReference>
<keyword evidence="7 10" id="KW-0067">ATP-binding</keyword>
<keyword evidence="13" id="KW-1185">Reference proteome</keyword>
<dbReference type="InterPro" id="IPR014729">
    <property type="entry name" value="Rossmann-like_a/b/a_fold"/>
</dbReference>
<evidence type="ECO:0000256" key="9">
    <source>
        <dbReference type="ARBA" id="ARBA00048721"/>
    </source>
</evidence>
<keyword evidence="5 10" id="KW-0548">Nucleotidyltransferase</keyword>
<dbReference type="EC" id="2.7.7.18" evidence="10"/>
<dbReference type="eggNOG" id="COG1057">
    <property type="taxonomic scope" value="Bacteria"/>
</dbReference>
<dbReference type="Pfam" id="PF01467">
    <property type="entry name" value="CTP_transf_like"/>
    <property type="match status" value="1"/>
</dbReference>
<name>F1T4P7_9ACTN</name>
<gene>
    <name evidence="10 12" type="primary">nadD</name>
    <name evidence="12" type="ORF">HMPREF0091_10638</name>
</gene>
<comment type="similarity">
    <text evidence="10">Belongs to the NadD family.</text>
</comment>
<reference evidence="12 13" key="1">
    <citation type="submission" date="2011-02" db="EMBL/GenBank/DDBJ databases">
        <authorList>
            <person name="Muzny D."/>
            <person name="Qin X."/>
            <person name="Buhay C."/>
            <person name="Dugan-Rocha S."/>
            <person name="Ding Y."/>
            <person name="Chen G."/>
            <person name="Hawes A."/>
            <person name="Holder M."/>
            <person name="Jhangiani S."/>
            <person name="Johnson A."/>
            <person name="Khan Z."/>
            <person name="Li Z."/>
            <person name="Liu W."/>
            <person name="Liu X."/>
            <person name="Perez L."/>
            <person name="Shen H."/>
            <person name="Wang Q."/>
            <person name="Watt J."/>
            <person name="Xi L."/>
            <person name="Xin Y."/>
            <person name="Zhou J."/>
            <person name="Deng J."/>
            <person name="Jiang H."/>
            <person name="Liu Y."/>
            <person name="Qu J."/>
            <person name="Song X.-Z."/>
            <person name="Zhang L."/>
            <person name="Villasana D."/>
            <person name="Johnson A."/>
            <person name="Liu J."/>
            <person name="Liyanage D."/>
            <person name="Lorensuhewa L."/>
            <person name="Robinson T."/>
            <person name="Song A."/>
            <person name="Song B.-B."/>
            <person name="Dinh H."/>
            <person name="Thornton R."/>
            <person name="Coyle M."/>
            <person name="Francisco L."/>
            <person name="Jackson L."/>
            <person name="Javaid M."/>
            <person name="Korchina V."/>
            <person name="Kovar C."/>
            <person name="Mata R."/>
            <person name="Mathew T."/>
            <person name="Ngo R."/>
            <person name="Nguyen L."/>
            <person name="Nguyen N."/>
            <person name="Okwuonu G."/>
            <person name="Ongeri F."/>
            <person name="Pham C."/>
            <person name="Simmons D."/>
            <person name="Wilczek-Boney K."/>
            <person name="Hale W."/>
            <person name="Jakkamsetti A."/>
            <person name="Pham P."/>
            <person name="Ruth R."/>
            <person name="San Lucas F."/>
            <person name="Warren J."/>
            <person name="Zhang J."/>
            <person name="Zhao Z."/>
            <person name="Zhou C."/>
            <person name="Zhu D."/>
            <person name="Lee S."/>
            <person name="Bess C."/>
            <person name="Blankenburg K."/>
            <person name="Forbes L."/>
            <person name="Fu Q."/>
            <person name="Gubbala S."/>
            <person name="Hirani K."/>
            <person name="Jayaseelan J.C."/>
            <person name="Lara F."/>
            <person name="Munidasa M."/>
            <person name="Palculict T."/>
            <person name="Patil S."/>
            <person name="Pu L.-L."/>
            <person name="Saada N."/>
            <person name="Tang L."/>
            <person name="Weissenberger G."/>
            <person name="Zhu Y."/>
            <person name="Hemphill L."/>
            <person name="Shang Y."/>
            <person name="Youmans B."/>
            <person name="Ayvaz T."/>
            <person name="Ross M."/>
            <person name="Santibanez J."/>
            <person name="Aqrawi P."/>
            <person name="Gross S."/>
            <person name="Joshi V."/>
            <person name="Fowler G."/>
            <person name="Nazareth L."/>
            <person name="Reid J."/>
            <person name="Worley K."/>
            <person name="Petrosino J."/>
            <person name="Highlander S."/>
            <person name="Gibbs R."/>
        </authorList>
    </citation>
    <scope>NUCLEOTIDE SEQUENCE [LARGE SCALE GENOMIC DNA]</scope>
    <source>
        <strain evidence="12 13">DSM 15829</strain>
    </source>
</reference>
<dbReference type="UniPathway" id="UPA00253">
    <property type="reaction ID" value="UER00332"/>
</dbReference>
<comment type="pathway">
    <text evidence="2 10">Cofactor biosynthesis; NAD(+) biosynthesis; deamido-NAD(+) from nicotinate D-ribonucleotide: step 1/1.</text>
</comment>
<dbReference type="Gene3D" id="3.40.50.620">
    <property type="entry name" value="HUPs"/>
    <property type="match status" value="1"/>
</dbReference>
<accession>F1T4P7</accession>
<organism evidence="12 13">
    <name type="scientific">Fannyhessea vaginae DSM 15829</name>
    <dbReference type="NCBI Taxonomy" id="525256"/>
    <lineage>
        <taxon>Bacteria</taxon>
        <taxon>Bacillati</taxon>
        <taxon>Actinomycetota</taxon>
        <taxon>Coriobacteriia</taxon>
        <taxon>Coriobacteriales</taxon>
        <taxon>Atopobiaceae</taxon>
        <taxon>Fannyhessea</taxon>
    </lineage>
</organism>
<dbReference type="AlphaFoldDB" id="F1T4P7"/>
<proteinExistence type="inferred from homology"/>
<keyword evidence="3 10" id="KW-0662">Pyridine nucleotide biosynthesis</keyword>
<evidence type="ECO:0000256" key="6">
    <source>
        <dbReference type="ARBA" id="ARBA00022741"/>
    </source>
</evidence>
<dbReference type="OrthoDB" id="5295945at2"/>
<dbReference type="NCBIfam" id="NF000840">
    <property type="entry name" value="PRK00071.1-3"/>
    <property type="match status" value="1"/>
</dbReference>
<dbReference type="CDD" id="cd02165">
    <property type="entry name" value="NMNAT"/>
    <property type="match status" value="1"/>
</dbReference>
<comment type="function">
    <text evidence="1 10">Catalyzes the reversible adenylation of nicotinate mononucleotide (NaMN) to nicotinic acid adenine dinucleotide (NaAD).</text>
</comment>
<dbReference type="RefSeq" id="WP_006302819.1">
    <property type="nucleotide sequence ID" value="NZ_ACGK02000001.1"/>
</dbReference>
<evidence type="ECO:0000256" key="7">
    <source>
        <dbReference type="ARBA" id="ARBA00022840"/>
    </source>
</evidence>
<dbReference type="HAMAP" id="MF_00244">
    <property type="entry name" value="NaMN_adenylyltr"/>
    <property type="match status" value="1"/>
</dbReference>
<dbReference type="PANTHER" id="PTHR39321:SF3">
    <property type="entry name" value="PHOSPHOPANTETHEINE ADENYLYLTRANSFERASE"/>
    <property type="match status" value="1"/>
</dbReference>
<keyword evidence="4 10" id="KW-0808">Transferase</keyword>
<keyword evidence="8 10" id="KW-0520">NAD</keyword>
<evidence type="ECO:0000256" key="8">
    <source>
        <dbReference type="ARBA" id="ARBA00023027"/>
    </source>
</evidence>
<dbReference type="InterPro" id="IPR004821">
    <property type="entry name" value="Cyt_trans-like"/>
</dbReference>
<dbReference type="NCBIfam" id="TIGR00125">
    <property type="entry name" value="cyt_tran_rel"/>
    <property type="match status" value="1"/>
</dbReference>
<dbReference type="GeneID" id="93210239"/>
<feature type="domain" description="Cytidyltransferase-like" evidence="11">
    <location>
        <begin position="73"/>
        <end position="240"/>
    </location>
</feature>
<comment type="caution">
    <text evidence="12">The sequence shown here is derived from an EMBL/GenBank/DDBJ whole genome shotgun (WGS) entry which is preliminary data.</text>
</comment>
<evidence type="ECO:0000256" key="3">
    <source>
        <dbReference type="ARBA" id="ARBA00022642"/>
    </source>
</evidence>
<sequence>MNSAEESAAQHSMLPDDRSVRSLHEQHVVAHCNYPASLDKLTPSEIAYLNAEHALCDLPDLGQDRDKTYRLGIMGGTFDPIHHGHLVAAETAYDELNLDLVLFMPCGSPAFKQDRHVATAEDRYAMAILATADNPHFLVSRFEINRAGITYTADTLRLLRAFYPDNVEFFFITGADAIANIIYWHDAHKISSSCHFVAATRPGYDLRSAQRRIEASNLHLDIRYLEVPALSISSSYLRERVQHQRSLRYLTPDTVTGYIHKHLLYGANIRVYKHMDSDKDL</sequence>
<dbReference type="GO" id="GO:0005524">
    <property type="term" value="F:ATP binding"/>
    <property type="evidence" value="ECO:0007669"/>
    <property type="project" value="UniProtKB-KW"/>
</dbReference>
<dbReference type="InterPro" id="IPR005248">
    <property type="entry name" value="NadD/NMNAT"/>
</dbReference>
<dbReference type="Proteomes" id="UP000005947">
    <property type="component" value="Unassembled WGS sequence"/>
</dbReference>